<dbReference type="PANTHER" id="PTHR30469">
    <property type="entry name" value="MULTIDRUG RESISTANCE PROTEIN MDTA"/>
    <property type="match status" value="1"/>
</dbReference>
<dbReference type="SUPFAM" id="SSF111369">
    <property type="entry name" value="HlyD-like secretion proteins"/>
    <property type="match status" value="1"/>
</dbReference>
<keyword evidence="4" id="KW-0472">Membrane</keyword>
<gene>
    <name evidence="8" type="ORF">GBK04_02065</name>
</gene>
<feature type="domain" description="CusB-like beta-barrel" evidence="6">
    <location>
        <begin position="214"/>
        <end position="286"/>
    </location>
</feature>
<dbReference type="Proteomes" id="UP000479293">
    <property type="component" value="Unassembled WGS sequence"/>
</dbReference>
<dbReference type="Gene3D" id="2.40.50.100">
    <property type="match status" value="1"/>
</dbReference>
<keyword evidence="4" id="KW-1133">Transmembrane helix</keyword>
<dbReference type="EMBL" id="WHLY01000002">
    <property type="protein sequence ID" value="MPR32162.1"/>
    <property type="molecule type" value="Genomic_DNA"/>
</dbReference>
<comment type="caution">
    <text evidence="8">The sequence shown here is derived from an EMBL/GenBank/DDBJ whole genome shotgun (WGS) entry which is preliminary data.</text>
</comment>
<keyword evidence="3" id="KW-0813">Transport</keyword>
<evidence type="ECO:0000256" key="2">
    <source>
        <dbReference type="ARBA" id="ARBA00009477"/>
    </source>
</evidence>
<feature type="domain" description="Multidrug resistance protein MdtA-like barrel-sandwich hybrid" evidence="5">
    <location>
        <begin position="86"/>
        <end position="205"/>
    </location>
</feature>
<evidence type="ECO:0000259" key="6">
    <source>
        <dbReference type="Pfam" id="PF25954"/>
    </source>
</evidence>
<keyword evidence="4" id="KW-0812">Transmembrane</keyword>
<name>A0A7C9B7W4_9BACT</name>
<reference evidence="8 9" key="1">
    <citation type="submission" date="2019-10" db="EMBL/GenBank/DDBJ databases">
        <title>Draft Genome Sequence of Cytophagaceae sp. SJW1-29.</title>
        <authorList>
            <person name="Choi A."/>
        </authorList>
    </citation>
    <scope>NUCLEOTIDE SEQUENCE [LARGE SCALE GENOMIC DNA]</scope>
    <source>
        <strain evidence="8 9">SJW1-29</strain>
    </source>
</reference>
<dbReference type="InterPro" id="IPR006143">
    <property type="entry name" value="RND_pump_MFP"/>
</dbReference>
<evidence type="ECO:0000256" key="4">
    <source>
        <dbReference type="SAM" id="Phobius"/>
    </source>
</evidence>
<evidence type="ECO:0000256" key="3">
    <source>
        <dbReference type="ARBA" id="ARBA00022448"/>
    </source>
</evidence>
<dbReference type="AlphaFoldDB" id="A0A7C9B7W4"/>
<dbReference type="Pfam" id="PF25967">
    <property type="entry name" value="RND-MFP_C"/>
    <property type="match status" value="1"/>
</dbReference>
<comment type="similarity">
    <text evidence="2">Belongs to the membrane fusion protein (MFP) (TC 8.A.1) family.</text>
</comment>
<dbReference type="Gene3D" id="2.40.420.20">
    <property type="match status" value="1"/>
</dbReference>
<accession>A0A7C9B7W4</accession>
<evidence type="ECO:0000313" key="9">
    <source>
        <dbReference type="Proteomes" id="UP000479293"/>
    </source>
</evidence>
<evidence type="ECO:0000256" key="1">
    <source>
        <dbReference type="ARBA" id="ARBA00004196"/>
    </source>
</evidence>
<dbReference type="Gene3D" id="1.10.287.470">
    <property type="entry name" value="Helix hairpin bin"/>
    <property type="match status" value="1"/>
</dbReference>
<evidence type="ECO:0000259" key="5">
    <source>
        <dbReference type="Pfam" id="PF25917"/>
    </source>
</evidence>
<dbReference type="PANTHER" id="PTHR30469:SF15">
    <property type="entry name" value="HLYD FAMILY OF SECRETION PROTEINS"/>
    <property type="match status" value="1"/>
</dbReference>
<proteinExistence type="inferred from homology"/>
<dbReference type="Gene3D" id="2.40.30.170">
    <property type="match status" value="1"/>
</dbReference>
<feature type="domain" description="Multidrug resistance protein MdtA-like C-terminal permuted SH3" evidence="7">
    <location>
        <begin position="295"/>
        <end position="350"/>
    </location>
</feature>
<evidence type="ECO:0000313" key="8">
    <source>
        <dbReference type="EMBL" id="MPR32162.1"/>
    </source>
</evidence>
<sequence length="364" mass="39464">MKTASQKKSQTRNLVVIGTLVLLVSFIGFRLYANKKEINERSEAVPKGITAMPVKVASAQLKNLDKSLRFTGSFEARKTLPLIAEAQGSITQLNIREGQSVSRGMVVARIDPTAIQSNLATATASYNNAVKNKERYERLVEAGAISQKQYEDVALNVENARASLTSIQQQMKYTVVHSPMSGIIGEVKVEQGSFATMGMQLGSVVDISSLKMVLKVPEEDVIKLKKGQPVSIQTDVYPDHTFKGNVTLISVQADAGRKYDVEVEVKNNNAYSLKAGMFGTAALDAQSADQGEKLFIPRKAIVGSIKDAQVFVLGANNQVALRNVEVQNASGEDVIVLNGLKPNEKVITTGQINLQEGQTVRVVE</sequence>
<dbReference type="InterPro" id="IPR058625">
    <property type="entry name" value="MdtA-like_BSH"/>
</dbReference>
<dbReference type="GO" id="GO:1990281">
    <property type="term" value="C:efflux pump complex"/>
    <property type="evidence" value="ECO:0007669"/>
    <property type="project" value="TreeGrafter"/>
</dbReference>
<comment type="subcellular location">
    <subcellularLocation>
        <location evidence="1">Cell envelope</location>
    </subcellularLocation>
</comment>
<keyword evidence="9" id="KW-1185">Reference proteome</keyword>
<dbReference type="GO" id="GO:0015562">
    <property type="term" value="F:efflux transmembrane transporter activity"/>
    <property type="evidence" value="ECO:0007669"/>
    <property type="project" value="TreeGrafter"/>
</dbReference>
<dbReference type="Pfam" id="PF25954">
    <property type="entry name" value="Beta-barrel_RND_2"/>
    <property type="match status" value="1"/>
</dbReference>
<dbReference type="RefSeq" id="WP_152756419.1">
    <property type="nucleotide sequence ID" value="NZ_WHLY01000002.1"/>
</dbReference>
<protein>
    <submittedName>
        <fullName evidence="8">Efflux RND transporter periplasmic adaptor subunit</fullName>
    </submittedName>
</protein>
<organism evidence="8 9">
    <name type="scientific">Salmonirosea aquatica</name>
    <dbReference type="NCBI Taxonomy" id="2654236"/>
    <lineage>
        <taxon>Bacteria</taxon>
        <taxon>Pseudomonadati</taxon>
        <taxon>Bacteroidota</taxon>
        <taxon>Cytophagia</taxon>
        <taxon>Cytophagales</taxon>
        <taxon>Spirosomataceae</taxon>
        <taxon>Salmonirosea</taxon>
    </lineage>
</organism>
<feature type="transmembrane region" description="Helical" evidence="4">
    <location>
        <begin position="12"/>
        <end position="33"/>
    </location>
</feature>
<dbReference type="InterPro" id="IPR058627">
    <property type="entry name" value="MdtA-like_C"/>
</dbReference>
<dbReference type="NCBIfam" id="TIGR01730">
    <property type="entry name" value="RND_mfp"/>
    <property type="match status" value="1"/>
</dbReference>
<dbReference type="InterPro" id="IPR058792">
    <property type="entry name" value="Beta-barrel_RND_2"/>
</dbReference>
<evidence type="ECO:0000259" key="7">
    <source>
        <dbReference type="Pfam" id="PF25967"/>
    </source>
</evidence>
<dbReference type="Pfam" id="PF25917">
    <property type="entry name" value="BSH_RND"/>
    <property type="match status" value="1"/>
</dbReference>